<keyword evidence="4" id="KW-0902">Two-component regulatory system</keyword>
<dbReference type="InterPro" id="IPR001867">
    <property type="entry name" value="OmpR/PhoB-type_DNA-bd"/>
</dbReference>
<proteinExistence type="predicted"/>
<feature type="modified residue" description="4-aspartylphosphate" evidence="9">
    <location>
        <position position="86"/>
    </location>
</feature>
<accession>A0A952KEQ3</accession>
<dbReference type="InterPro" id="IPR001789">
    <property type="entry name" value="Sig_transdc_resp-reg_receiver"/>
</dbReference>
<dbReference type="PANTHER" id="PTHR48111:SF4">
    <property type="entry name" value="DNA-BINDING DUAL TRANSCRIPTIONAL REGULATOR OMPR"/>
    <property type="match status" value="1"/>
</dbReference>
<dbReference type="FunFam" id="1.10.10.10:FF:000099">
    <property type="entry name" value="Two-component system response regulator TorR"/>
    <property type="match status" value="1"/>
</dbReference>
<dbReference type="GO" id="GO:0005829">
    <property type="term" value="C:cytosol"/>
    <property type="evidence" value="ECO:0007669"/>
    <property type="project" value="TreeGrafter"/>
</dbReference>
<dbReference type="PANTHER" id="PTHR48111">
    <property type="entry name" value="REGULATOR OF RPOS"/>
    <property type="match status" value="1"/>
</dbReference>
<dbReference type="CDD" id="cd00383">
    <property type="entry name" value="trans_reg_C"/>
    <property type="match status" value="1"/>
</dbReference>
<feature type="DNA-binding region" description="OmpR/PhoB-type" evidence="10">
    <location>
        <begin position="167"/>
        <end position="266"/>
    </location>
</feature>
<dbReference type="Proteomes" id="UP000700706">
    <property type="component" value="Unassembled WGS sequence"/>
</dbReference>
<dbReference type="SUPFAM" id="SSF52172">
    <property type="entry name" value="CheY-like"/>
    <property type="match status" value="1"/>
</dbReference>
<dbReference type="SUPFAM" id="SSF46894">
    <property type="entry name" value="C-terminal effector domain of the bipartite response regulators"/>
    <property type="match status" value="1"/>
</dbReference>
<dbReference type="InterPro" id="IPR036388">
    <property type="entry name" value="WH-like_DNA-bd_sf"/>
</dbReference>
<evidence type="ECO:0000259" key="12">
    <source>
        <dbReference type="PROSITE" id="PS51755"/>
    </source>
</evidence>
<evidence type="ECO:0000256" key="1">
    <source>
        <dbReference type="ARBA" id="ARBA00004496"/>
    </source>
</evidence>
<dbReference type="AlphaFoldDB" id="A0A952KEQ3"/>
<evidence type="ECO:0000256" key="5">
    <source>
        <dbReference type="ARBA" id="ARBA00023015"/>
    </source>
</evidence>
<protein>
    <recommendedName>
        <fullName evidence="8">Regulatory protein VirG</fullName>
    </recommendedName>
</protein>
<evidence type="ECO:0000256" key="6">
    <source>
        <dbReference type="ARBA" id="ARBA00023125"/>
    </source>
</evidence>
<dbReference type="GO" id="GO:0032993">
    <property type="term" value="C:protein-DNA complex"/>
    <property type="evidence" value="ECO:0007669"/>
    <property type="project" value="TreeGrafter"/>
</dbReference>
<evidence type="ECO:0000259" key="11">
    <source>
        <dbReference type="PROSITE" id="PS50110"/>
    </source>
</evidence>
<evidence type="ECO:0000313" key="14">
    <source>
        <dbReference type="Proteomes" id="UP000700706"/>
    </source>
</evidence>
<keyword evidence="6 10" id="KW-0238">DNA-binding</keyword>
<name>A0A952KEQ3_9PROT</name>
<organism evidence="13 14">
    <name type="scientific">Inquilinus limosus</name>
    <dbReference type="NCBI Taxonomy" id="171674"/>
    <lineage>
        <taxon>Bacteria</taxon>
        <taxon>Pseudomonadati</taxon>
        <taxon>Pseudomonadota</taxon>
        <taxon>Alphaproteobacteria</taxon>
        <taxon>Rhodospirillales</taxon>
        <taxon>Rhodospirillaceae</taxon>
        <taxon>Inquilinus</taxon>
    </lineage>
</organism>
<evidence type="ECO:0000256" key="7">
    <source>
        <dbReference type="ARBA" id="ARBA00023163"/>
    </source>
</evidence>
<dbReference type="Gene3D" id="6.10.250.690">
    <property type="match status" value="1"/>
</dbReference>
<feature type="domain" description="Response regulatory" evidence="11">
    <location>
        <begin position="37"/>
        <end position="151"/>
    </location>
</feature>
<comment type="caution">
    <text evidence="13">The sequence shown here is derived from an EMBL/GenBank/DDBJ whole genome shotgun (WGS) entry which is preliminary data.</text>
</comment>
<evidence type="ECO:0000256" key="4">
    <source>
        <dbReference type="ARBA" id="ARBA00023012"/>
    </source>
</evidence>
<dbReference type="SMART" id="SM00448">
    <property type="entry name" value="REC"/>
    <property type="match status" value="1"/>
</dbReference>
<keyword evidence="2" id="KW-0963">Cytoplasm</keyword>
<keyword evidence="5" id="KW-0805">Transcription regulation</keyword>
<evidence type="ECO:0000256" key="8">
    <source>
        <dbReference type="ARBA" id="ARBA00067337"/>
    </source>
</evidence>
<dbReference type="Pfam" id="PF00486">
    <property type="entry name" value="Trans_reg_C"/>
    <property type="match status" value="1"/>
</dbReference>
<dbReference type="InterPro" id="IPR016032">
    <property type="entry name" value="Sig_transdc_resp-reg_C-effctor"/>
</dbReference>
<reference evidence="13" key="1">
    <citation type="submission" date="2020-06" db="EMBL/GenBank/DDBJ databases">
        <title>Stable isotope informed genome-resolved metagenomics uncovers potential trophic interactions in rhizosphere soil.</title>
        <authorList>
            <person name="Starr E.P."/>
            <person name="Shi S."/>
            <person name="Blazewicz S.J."/>
            <person name="Koch B.J."/>
            <person name="Probst A.J."/>
            <person name="Hungate B.A."/>
            <person name="Pett-Ridge J."/>
            <person name="Firestone M.K."/>
            <person name="Banfield J.F."/>
        </authorList>
    </citation>
    <scope>NUCLEOTIDE SEQUENCE</scope>
    <source>
        <strain evidence="13">YM_69_17</strain>
    </source>
</reference>
<comment type="subcellular location">
    <subcellularLocation>
        <location evidence="1">Cytoplasm</location>
    </subcellularLocation>
</comment>
<dbReference type="PROSITE" id="PS50110">
    <property type="entry name" value="RESPONSE_REGULATORY"/>
    <property type="match status" value="1"/>
</dbReference>
<gene>
    <name evidence="13" type="ORF">JF625_20000</name>
</gene>
<dbReference type="SMART" id="SM00862">
    <property type="entry name" value="Trans_reg_C"/>
    <property type="match status" value="1"/>
</dbReference>
<feature type="domain" description="OmpR/PhoB-type" evidence="12">
    <location>
        <begin position="167"/>
        <end position="266"/>
    </location>
</feature>
<dbReference type="PROSITE" id="PS51755">
    <property type="entry name" value="OMPR_PHOB"/>
    <property type="match status" value="1"/>
</dbReference>
<dbReference type="InterPro" id="IPR039420">
    <property type="entry name" value="WalR-like"/>
</dbReference>
<dbReference type="Gene3D" id="1.10.10.10">
    <property type="entry name" value="Winged helix-like DNA-binding domain superfamily/Winged helix DNA-binding domain"/>
    <property type="match status" value="1"/>
</dbReference>
<dbReference type="Gene3D" id="3.40.50.2300">
    <property type="match status" value="1"/>
</dbReference>
<sequence length="271" mass="30218">MFQYRTLPAECDPSPWARADLEMQSARVETDAHRTIRVVVADDDPVSRRSIVDYLESHGVRAVAAAGRQELARHIAETDPDLVILDLQLGKESSLVLLPEIRAKSGGPAIIGIGRGQEEIDCVVGLELGADGYLAKPFGLRELLARIRAILRGRDAVRPAGPRSPERGRCRFGGWQLERRLRRLTDPQGAVVPLSKSEYALLVAFIEAPQRPLSREQLLQATRIHEDVFDRSVDVQVLRLRRKLEADPSDPRIIRTERGVGYVFTLPVEVS</sequence>
<evidence type="ECO:0000313" key="13">
    <source>
        <dbReference type="EMBL" id="MBW8727418.1"/>
    </source>
</evidence>
<dbReference type="InterPro" id="IPR011006">
    <property type="entry name" value="CheY-like_superfamily"/>
</dbReference>
<evidence type="ECO:0000256" key="10">
    <source>
        <dbReference type="PROSITE-ProRule" id="PRU01091"/>
    </source>
</evidence>
<evidence type="ECO:0000256" key="2">
    <source>
        <dbReference type="ARBA" id="ARBA00022490"/>
    </source>
</evidence>
<dbReference type="GO" id="GO:0006355">
    <property type="term" value="P:regulation of DNA-templated transcription"/>
    <property type="evidence" value="ECO:0007669"/>
    <property type="project" value="InterPro"/>
</dbReference>
<dbReference type="EMBL" id="JAEKLZ010000275">
    <property type="protein sequence ID" value="MBW8727418.1"/>
    <property type="molecule type" value="Genomic_DNA"/>
</dbReference>
<evidence type="ECO:0000256" key="3">
    <source>
        <dbReference type="ARBA" id="ARBA00022553"/>
    </source>
</evidence>
<dbReference type="GO" id="GO:0000156">
    <property type="term" value="F:phosphorelay response regulator activity"/>
    <property type="evidence" value="ECO:0007669"/>
    <property type="project" value="TreeGrafter"/>
</dbReference>
<keyword evidence="3 9" id="KW-0597">Phosphoprotein</keyword>
<keyword evidence="7" id="KW-0804">Transcription</keyword>
<dbReference type="GO" id="GO:0000976">
    <property type="term" value="F:transcription cis-regulatory region binding"/>
    <property type="evidence" value="ECO:0007669"/>
    <property type="project" value="TreeGrafter"/>
</dbReference>
<dbReference type="Pfam" id="PF00072">
    <property type="entry name" value="Response_reg"/>
    <property type="match status" value="1"/>
</dbReference>
<evidence type="ECO:0000256" key="9">
    <source>
        <dbReference type="PROSITE-ProRule" id="PRU00169"/>
    </source>
</evidence>